<evidence type="ECO:0000259" key="4">
    <source>
        <dbReference type="Pfam" id="PF20434"/>
    </source>
</evidence>
<gene>
    <name evidence="5" type="ORF">SAMN05660976_08302</name>
</gene>
<dbReference type="RefSeq" id="WP_143078952.1">
    <property type="nucleotide sequence ID" value="NZ_FOBF01000036.1"/>
</dbReference>
<dbReference type="Proteomes" id="UP000198953">
    <property type="component" value="Unassembled WGS sequence"/>
</dbReference>
<organism evidence="5 6">
    <name type="scientific">Nonomuraea pusilla</name>
    <dbReference type="NCBI Taxonomy" id="46177"/>
    <lineage>
        <taxon>Bacteria</taxon>
        <taxon>Bacillati</taxon>
        <taxon>Actinomycetota</taxon>
        <taxon>Actinomycetes</taxon>
        <taxon>Streptosporangiales</taxon>
        <taxon>Streptosporangiaceae</taxon>
        <taxon>Nonomuraea</taxon>
    </lineage>
</organism>
<feature type="transmembrane region" description="Helical" evidence="3">
    <location>
        <begin position="157"/>
        <end position="180"/>
    </location>
</feature>
<dbReference type="OrthoDB" id="9803828at2"/>
<feature type="transmembrane region" description="Helical" evidence="3">
    <location>
        <begin position="58"/>
        <end position="78"/>
    </location>
</feature>
<reference evidence="5 6" key="1">
    <citation type="submission" date="2016-10" db="EMBL/GenBank/DDBJ databases">
        <authorList>
            <person name="de Groot N.N."/>
        </authorList>
    </citation>
    <scope>NUCLEOTIDE SEQUENCE [LARGE SCALE GENOMIC DNA]</scope>
    <source>
        <strain evidence="5 6">DSM 43357</strain>
    </source>
</reference>
<dbReference type="EMBL" id="FOBF01000036">
    <property type="protein sequence ID" value="SEN77924.1"/>
    <property type="molecule type" value="Genomic_DNA"/>
</dbReference>
<dbReference type="InterPro" id="IPR049492">
    <property type="entry name" value="BD-FAE-like_dom"/>
</dbReference>
<keyword evidence="1" id="KW-0378">Hydrolase</keyword>
<dbReference type="InterPro" id="IPR050300">
    <property type="entry name" value="GDXG_lipolytic_enzyme"/>
</dbReference>
<dbReference type="PANTHER" id="PTHR48081:SF13">
    <property type="entry name" value="ALPHA_BETA HYDROLASE"/>
    <property type="match status" value="1"/>
</dbReference>
<feature type="region of interest" description="Disordered" evidence="2">
    <location>
        <begin position="1"/>
        <end position="21"/>
    </location>
</feature>
<dbReference type="Pfam" id="PF20434">
    <property type="entry name" value="BD-FAE"/>
    <property type="match status" value="1"/>
</dbReference>
<keyword evidence="3" id="KW-1133">Transmembrane helix</keyword>
<dbReference type="PANTHER" id="PTHR48081">
    <property type="entry name" value="AB HYDROLASE SUPERFAMILY PROTEIN C4A8.06C"/>
    <property type="match status" value="1"/>
</dbReference>
<proteinExistence type="predicted"/>
<dbReference type="STRING" id="46177.SAMN05660976_08302"/>
<evidence type="ECO:0000256" key="1">
    <source>
        <dbReference type="ARBA" id="ARBA00022801"/>
    </source>
</evidence>
<keyword evidence="3" id="KW-0472">Membrane</keyword>
<dbReference type="Gene3D" id="3.40.50.1820">
    <property type="entry name" value="alpha/beta hydrolase"/>
    <property type="match status" value="1"/>
</dbReference>
<evidence type="ECO:0000256" key="3">
    <source>
        <dbReference type="SAM" id="Phobius"/>
    </source>
</evidence>
<feature type="domain" description="BD-FAE-like" evidence="4">
    <location>
        <begin position="219"/>
        <end position="433"/>
    </location>
</feature>
<accession>A0A1H8JAX6</accession>
<sequence>MSDAALCTTGAFPGPTRSAEPTAVRRGPLLITALWAAAGGAAICLAPLAAVWRMSWPYGLLFLALGATQLGTGAAALARPAPRRLLLAATAALVVVTFWALTRLAGVLPGPDPWMPGNSVIGFTDYVCAALEGIAAAGLAGAAVLRRRPRRRARRAMAAVAIAPLTLVVLLGSFLGVAAAGDGLAGAGLPADAAKPSNLPAGRRSTVEYCRPDGVPLAMDLYMPSTAARTGRPMPVALYVHGGGTILGDRKTTGLGAALANHEGALFTPLRHRLNARGFVVASIDYRMPPGAPWPASIQDAKCAVRFLRAHAVALGIDAGRIGAWGSSGGGQLASLLGLAGPGAGFDAGQYLDESSAVQAVVDMFGPADLNDFDDAPPFIRLCLAIGVGDSAGTRRAMSPDTYVSAGAPPFLVLHGDRDEDVFPRHSFGLVARLRAAGVPATLIEVHGTGHTLDTPGQTPSPRQLTDTVTAFFVNALG</sequence>
<feature type="transmembrane region" description="Helical" evidence="3">
    <location>
        <begin position="85"/>
        <end position="108"/>
    </location>
</feature>
<evidence type="ECO:0000256" key="2">
    <source>
        <dbReference type="SAM" id="MobiDB-lite"/>
    </source>
</evidence>
<keyword evidence="3" id="KW-0812">Transmembrane</keyword>
<feature type="transmembrane region" description="Helical" evidence="3">
    <location>
        <begin position="120"/>
        <end position="145"/>
    </location>
</feature>
<dbReference type="InterPro" id="IPR029058">
    <property type="entry name" value="AB_hydrolase_fold"/>
</dbReference>
<feature type="transmembrane region" description="Helical" evidence="3">
    <location>
        <begin position="29"/>
        <end position="52"/>
    </location>
</feature>
<evidence type="ECO:0000313" key="5">
    <source>
        <dbReference type="EMBL" id="SEN77924.1"/>
    </source>
</evidence>
<evidence type="ECO:0000313" key="6">
    <source>
        <dbReference type="Proteomes" id="UP000198953"/>
    </source>
</evidence>
<name>A0A1H8JAX6_9ACTN</name>
<dbReference type="SUPFAM" id="SSF53474">
    <property type="entry name" value="alpha/beta-Hydrolases"/>
    <property type="match status" value="1"/>
</dbReference>
<dbReference type="AlphaFoldDB" id="A0A1H8JAX6"/>
<dbReference type="GO" id="GO:0016787">
    <property type="term" value="F:hydrolase activity"/>
    <property type="evidence" value="ECO:0007669"/>
    <property type="project" value="UniProtKB-KW"/>
</dbReference>
<keyword evidence="6" id="KW-1185">Reference proteome</keyword>
<protein>
    <submittedName>
        <fullName evidence="5">Acetyl esterase/lipase</fullName>
    </submittedName>
</protein>